<dbReference type="InterPro" id="IPR001670">
    <property type="entry name" value="ADH_Fe/GldA"/>
</dbReference>
<dbReference type="GO" id="GO:1990002">
    <property type="term" value="F:methylglyoxal reductase (NADPH) (acetol producing) activity"/>
    <property type="evidence" value="ECO:0007669"/>
    <property type="project" value="TreeGrafter"/>
</dbReference>
<dbReference type="GO" id="GO:0046872">
    <property type="term" value="F:metal ion binding"/>
    <property type="evidence" value="ECO:0007669"/>
    <property type="project" value="InterPro"/>
</dbReference>
<gene>
    <name evidence="4" type="ORF">Ana3638_09270</name>
</gene>
<dbReference type="SUPFAM" id="SSF56796">
    <property type="entry name" value="Dehydroquinate synthase-like"/>
    <property type="match status" value="1"/>
</dbReference>
<organism evidence="4 5">
    <name type="scientific">Anaerocolumna sedimenticola</name>
    <dbReference type="NCBI Taxonomy" id="2696063"/>
    <lineage>
        <taxon>Bacteria</taxon>
        <taxon>Bacillati</taxon>
        <taxon>Bacillota</taxon>
        <taxon>Clostridia</taxon>
        <taxon>Lachnospirales</taxon>
        <taxon>Lachnospiraceae</taxon>
        <taxon>Anaerocolumna</taxon>
    </lineage>
</organism>
<dbReference type="GO" id="GO:1990362">
    <property type="term" value="F:butanol dehydrogenase (NAD+) activity"/>
    <property type="evidence" value="ECO:0007669"/>
    <property type="project" value="InterPro"/>
</dbReference>
<evidence type="ECO:0000313" key="4">
    <source>
        <dbReference type="EMBL" id="QHQ60936.1"/>
    </source>
</evidence>
<dbReference type="PANTHER" id="PTHR43633">
    <property type="entry name" value="ALCOHOL DEHYDROGENASE YQHD"/>
    <property type="match status" value="1"/>
</dbReference>
<evidence type="ECO:0000259" key="3">
    <source>
        <dbReference type="Pfam" id="PF25137"/>
    </source>
</evidence>
<dbReference type="AlphaFoldDB" id="A0A6P1TM55"/>
<protein>
    <submittedName>
        <fullName evidence="4">Iron-containing alcohol dehydrogenase</fullName>
    </submittedName>
</protein>
<dbReference type="Gene3D" id="1.20.1090.10">
    <property type="entry name" value="Dehydroquinate synthase-like - alpha domain"/>
    <property type="match status" value="1"/>
</dbReference>
<reference evidence="4 5" key="1">
    <citation type="submission" date="2020-01" db="EMBL/GenBank/DDBJ databases">
        <title>Genome analysis of Anaerocolumna sp. CBA3638.</title>
        <authorList>
            <person name="Kim J."/>
            <person name="Roh S.W."/>
        </authorList>
    </citation>
    <scope>NUCLEOTIDE SEQUENCE [LARGE SCALE GENOMIC DNA]</scope>
    <source>
        <strain evidence="4 5">CBA3638</strain>
    </source>
</reference>
<feature type="domain" description="Alcohol dehydrogenase iron-type/glycerol dehydrogenase GldA" evidence="2">
    <location>
        <begin position="9"/>
        <end position="178"/>
    </location>
</feature>
<dbReference type="RefSeq" id="WP_161837764.1">
    <property type="nucleotide sequence ID" value="NZ_CP048000.1"/>
</dbReference>
<evidence type="ECO:0000259" key="2">
    <source>
        <dbReference type="Pfam" id="PF00465"/>
    </source>
</evidence>
<dbReference type="KEGG" id="anr:Ana3638_09270"/>
<dbReference type="CDD" id="cd08187">
    <property type="entry name" value="BDH"/>
    <property type="match status" value="1"/>
</dbReference>
<dbReference type="FunFam" id="3.40.50.1970:FF:000003">
    <property type="entry name" value="Alcohol dehydrogenase, iron-containing"/>
    <property type="match status" value="1"/>
</dbReference>
<dbReference type="PANTHER" id="PTHR43633:SF1">
    <property type="entry name" value="ALCOHOL DEHYDROGENASE YQHD"/>
    <property type="match status" value="1"/>
</dbReference>
<evidence type="ECO:0000256" key="1">
    <source>
        <dbReference type="ARBA" id="ARBA00023002"/>
    </source>
</evidence>
<dbReference type="Gene3D" id="3.40.50.1970">
    <property type="match status" value="1"/>
</dbReference>
<keyword evidence="1" id="KW-0560">Oxidoreductase</keyword>
<accession>A0A6P1TM55</accession>
<keyword evidence="5" id="KW-1185">Reference proteome</keyword>
<dbReference type="InterPro" id="IPR044731">
    <property type="entry name" value="BDH-like"/>
</dbReference>
<dbReference type="Pfam" id="PF00465">
    <property type="entry name" value="Fe-ADH"/>
    <property type="match status" value="1"/>
</dbReference>
<dbReference type="Proteomes" id="UP000464314">
    <property type="component" value="Chromosome"/>
</dbReference>
<dbReference type="InterPro" id="IPR056798">
    <property type="entry name" value="ADH_Fe_C"/>
</dbReference>
<name>A0A6P1TM55_9FIRM</name>
<feature type="domain" description="Fe-containing alcohol dehydrogenase-like C-terminal" evidence="3">
    <location>
        <begin position="193"/>
        <end position="391"/>
    </location>
</feature>
<sequence>MENFQYFTPTRVLFGKGTEKQAGTLVKEQNCKKVLVHYGSKSAVKSGLLDRVFSSLEEEGISYVSLGGVVPNPRLSKVYEGIELCRKEEVDFILAVGGGSVIDSAKAIGYGIANDCDVWDLFSGVQTPTGCLPIGVILTIAAAGSEMSNSCVITNEEGWLKRACNTDYGRCKFAIMNPELTYSLPQYQTQSGCADILMHTMERYFSTGKTMELTDGFSEVLMKTVIRNAKILMEDPNNYDARAEIMWAGSISHNGLTGCGTTGGDWAPHQLEHELGGMFDVTHGAGLAAVWGSWARYVYKTAPNRFAQFAVNVLGVPNNFNDTDKTASEGIKAMEHFYWSIGMPTSIRELGIEVTDEQIHELAFKCSFQNTRTIGRFQVLNMEDMEEIFRMAR</sequence>
<dbReference type="Pfam" id="PF25137">
    <property type="entry name" value="ADH_Fe_C"/>
    <property type="match status" value="1"/>
</dbReference>
<evidence type="ECO:0000313" key="5">
    <source>
        <dbReference type="Proteomes" id="UP000464314"/>
    </source>
</evidence>
<proteinExistence type="predicted"/>
<dbReference type="GO" id="GO:0005829">
    <property type="term" value="C:cytosol"/>
    <property type="evidence" value="ECO:0007669"/>
    <property type="project" value="TreeGrafter"/>
</dbReference>
<dbReference type="EMBL" id="CP048000">
    <property type="protein sequence ID" value="QHQ60936.1"/>
    <property type="molecule type" value="Genomic_DNA"/>
</dbReference>
<dbReference type="GO" id="GO:0008106">
    <property type="term" value="F:alcohol dehydrogenase (NADP+) activity"/>
    <property type="evidence" value="ECO:0007669"/>
    <property type="project" value="TreeGrafter"/>
</dbReference>